<feature type="compositionally biased region" description="Polar residues" evidence="1">
    <location>
        <begin position="54"/>
        <end position="65"/>
    </location>
</feature>
<proteinExistence type="predicted"/>
<name>A0A8H5I7Z5_9HYPO</name>
<keyword evidence="3" id="KW-1185">Reference proteome</keyword>
<dbReference type="Proteomes" id="UP000522262">
    <property type="component" value="Unassembled WGS sequence"/>
</dbReference>
<evidence type="ECO:0000256" key="1">
    <source>
        <dbReference type="SAM" id="MobiDB-lite"/>
    </source>
</evidence>
<organism evidence="2 3">
    <name type="scientific">Fusarium mexicanum</name>
    <dbReference type="NCBI Taxonomy" id="751941"/>
    <lineage>
        <taxon>Eukaryota</taxon>
        <taxon>Fungi</taxon>
        <taxon>Dikarya</taxon>
        <taxon>Ascomycota</taxon>
        <taxon>Pezizomycotina</taxon>
        <taxon>Sordariomycetes</taxon>
        <taxon>Hypocreomycetidae</taxon>
        <taxon>Hypocreales</taxon>
        <taxon>Nectriaceae</taxon>
        <taxon>Fusarium</taxon>
        <taxon>Fusarium fujikuroi species complex</taxon>
    </lineage>
</organism>
<dbReference type="EMBL" id="JAAOAM010000376">
    <property type="protein sequence ID" value="KAF5532031.1"/>
    <property type="molecule type" value="Genomic_DNA"/>
</dbReference>
<reference evidence="2 3" key="1">
    <citation type="submission" date="2020-05" db="EMBL/GenBank/DDBJ databases">
        <title>Identification and distribution of gene clusters putatively required for synthesis of sphingolipid metabolism inhibitors in phylogenetically diverse species of the filamentous fungus Fusarium.</title>
        <authorList>
            <person name="Kim H.-S."/>
            <person name="Busman M."/>
            <person name="Brown D.W."/>
            <person name="Divon H."/>
            <person name="Uhlig S."/>
            <person name="Proctor R.H."/>
        </authorList>
    </citation>
    <scope>NUCLEOTIDE SEQUENCE [LARGE SCALE GENOMIC DNA]</scope>
    <source>
        <strain evidence="2 3">NRRL 53147</strain>
    </source>
</reference>
<feature type="region of interest" description="Disordered" evidence="1">
    <location>
        <begin position="1"/>
        <end position="75"/>
    </location>
</feature>
<comment type="caution">
    <text evidence="2">The sequence shown here is derived from an EMBL/GenBank/DDBJ whole genome shotgun (WGS) entry which is preliminary data.</text>
</comment>
<sequence length="176" mass="20072">MKESLAMARPLEVEAPTVSNDKSANIAHNEASDESIVGSNIAAEVPHNSRKLHPSQNQNKPSGSATPRDDAGDMQAAIKRLSRQIQDLKMIHQEEREQFEDAWEEDYEFRSWGTREVKAPGMPFTRSHRAYVSEKVDKDFPEEVDLAEAIHYARDVERQEIHAWRLAHPGQEFQDP</sequence>
<gene>
    <name evidence="2" type="ORF">FMEXI_12686</name>
</gene>
<dbReference type="AlphaFoldDB" id="A0A8H5I7Z5"/>
<evidence type="ECO:0000313" key="3">
    <source>
        <dbReference type="Proteomes" id="UP000522262"/>
    </source>
</evidence>
<protein>
    <submittedName>
        <fullName evidence="2">TOB3 (Member of AAA-ATPase family)</fullName>
    </submittedName>
</protein>
<accession>A0A8H5I7Z5</accession>
<evidence type="ECO:0000313" key="2">
    <source>
        <dbReference type="EMBL" id="KAF5532031.1"/>
    </source>
</evidence>